<keyword evidence="1" id="KW-0812">Transmembrane</keyword>
<proteinExistence type="predicted"/>
<keyword evidence="1" id="KW-1133">Transmembrane helix</keyword>
<dbReference type="AlphaFoldDB" id="A0A0F8WNT0"/>
<accession>A0A0F8WNT0</accession>
<name>A0A0F8WNT0_9ZZZZ</name>
<evidence type="ECO:0000256" key="1">
    <source>
        <dbReference type="SAM" id="Phobius"/>
    </source>
</evidence>
<organism evidence="2">
    <name type="scientific">marine sediment metagenome</name>
    <dbReference type="NCBI Taxonomy" id="412755"/>
    <lineage>
        <taxon>unclassified sequences</taxon>
        <taxon>metagenomes</taxon>
        <taxon>ecological metagenomes</taxon>
    </lineage>
</organism>
<sequence length="59" mass="6633">MKSKPINIKLLPNYYKKISLGLLALSIILIAVNKIFTLPLEKEIIREIGKIGVLVTLLM</sequence>
<keyword evidence="1" id="KW-0472">Membrane</keyword>
<reference evidence="2" key="1">
    <citation type="journal article" date="2015" name="Nature">
        <title>Complex archaea that bridge the gap between prokaryotes and eukaryotes.</title>
        <authorList>
            <person name="Spang A."/>
            <person name="Saw J.H."/>
            <person name="Jorgensen S.L."/>
            <person name="Zaremba-Niedzwiedzka K."/>
            <person name="Martijn J."/>
            <person name="Lind A.E."/>
            <person name="van Eijk R."/>
            <person name="Schleper C."/>
            <person name="Guy L."/>
            <person name="Ettema T.J."/>
        </authorList>
    </citation>
    <scope>NUCLEOTIDE SEQUENCE</scope>
</reference>
<dbReference type="EMBL" id="LAZR01068293">
    <property type="protein sequence ID" value="KKK49915.1"/>
    <property type="molecule type" value="Genomic_DNA"/>
</dbReference>
<comment type="caution">
    <text evidence="2">The sequence shown here is derived from an EMBL/GenBank/DDBJ whole genome shotgun (WGS) entry which is preliminary data.</text>
</comment>
<feature type="non-terminal residue" evidence="2">
    <location>
        <position position="59"/>
    </location>
</feature>
<gene>
    <name evidence="2" type="ORF">LCGC14_3130260</name>
</gene>
<evidence type="ECO:0000313" key="2">
    <source>
        <dbReference type="EMBL" id="KKK49915.1"/>
    </source>
</evidence>
<protein>
    <submittedName>
        <fullName evidence="2">Uncharacterized protein</fullName>
    </submittedName>
</protein>
<feature type="transmembrane region" description="Helical" evidence="1">
    <location>
        <begin position="20"/>
        <end position="40"/>
    </location>
</feature>